<evidence type="ECO:0000313" key="8">
    <source>
        <dbReference type="Proteomes" id="UP001159405"/>
    </source>
</evidence>
<comment type="subcellular location">
    <subcellularLocation>
        <location evidence="1">Cytoplasm</location>
    </subcellularLocation>
</comment>
<dbReference type="PRINTS" id="PR00295">
    <property type="entry name" value="STEFINA"/>
</dbReference>
<dbReference type="SUPFAM" id="SSF54403">
    <property type="entry name" value="Cystatin/monellin"/>
    <property type="match status" value="1"/>
</dbReference>
<evidence type="ECO:0000256" key="4">
    <source>
        <dbReference type="ARBA" id="ARBA00022690"/>
    </source>
</evidence>
<comment type="similarity">
    <text evidence="2">Belongs to the cystatin family.</text>
</comment>
<dbReference type="CDD" id="cd00042">
    <property type="entry name" value="CY"/>
    <property type="match status" value="1"/>
</dbReference>
<accession>A0ABN8RZB8</accession>
<gene>
    <name evidence="7" type="ORF">PLOB_00028568</name>
</gene>
<evidence type="ECO:0000256" key="3">
    <source>
        <dbReference type="ARBA" id="ARBA00022490"/>
    </source>
</evidence>
<keyword evidence="3" id="KW-0963">Cytoplasm</keyword>
<reference evidence="7 8" key="1">
    <citation type="submission" date="2022-05" db="EMBL/GenBank/DDBJ databases">
        <authorList>
            <consortium name="Genoscope - CEA"/>
            <person name="William W."/>
        </authorList>
    </citation>
    <scope>NUCLEOTIDE SEQUENCE [LARGE SCALE GENOMIC DNA]</scope>
</reference>
<dbReference type="EMBL" id="CALNXK010000353">
    <property type="protein sequence ID" value="CAH3183449.1"/>
    <property type="molecule type" value="Genomic_DNA"/>
</dbReference>
<evidence type="ECO:0000256" key="5">
    <source>
        <dbReference type="ARBA" id="ARBA00022704"/>
    </source>
</evidence>
<dbReference type="InterPro" id="IPR000010">
    <property type="entry name" value="Cystatin_dom"/>
</dbReference>
<dbReference type="Pfam" id="PF00031">
    <property type="entry name" value="Cystatin"/>
    <property type="match status" value="1"/>
</dbReference>
<keyword evidence="8" id="KW-1185">Reference proteome</keyword>
<dbReference type="InterPro" id="IPR018073">
    <property type="entry name" value="Prot_inh_cystat_CS"/>
</dbReference>
<dbReference type="InterPro" id="IPR001713">
    <property type="entry name" value="Prot_inh_stefin"/>
</dbReference>
<keyword evidence="5" id="KW-0789">Thiol protease inhibitor</keyword>
<dbReference type="PANTHER" id="PTHR11414">
    <property type="entry name" value="CYSTATIN FAMILY MEMBER"/>
    <property type="match status" value="1"/>
</dbReference>
<organism evidence="7 8">
    <name type="scientific">Porites lobata</name>
    <dbReference type="NCBI Taxonomy" id="104759"/>
    <lineage>
        <taxon>Eukaryota</taxon>
        <taxon>Metazoa</taxon>
        <taxon>Cnidaria</taxon>
        <taxon>Anthozoa</taxon>
        <taxon>Hexacorallia</taxon>
        <taxon>Scleractinia</taxon>
        <taxon>Fungiina</taxon>
        <taxon>Poritidae</taxon>
        <taxon>Porites</taxon>
    </lineage>
</organism>
<evidence type="ECO:0000256" key="1">
    <source>
        <dbReference type="ARBA" id="ARBA00004496"/>
    </source>
</evidence>
<proteinExistence type="inferred from homology"/>
<feature type="domain" description="Cystatin" evidence="6">
    <location>
        <begin position="63"/>
        <end position="160"/>
    </location>
</feature>
<dbReference type="PROSITE" id="PS00287">
    <property type="entry name" value="CYSTATIN"/>
    <property type="match status" value="1"/>
</dbReference>
<dbReference type="SMART" id="SM00043">
    <property type="entry name" value="CY"/>
    <property type="match status" value="1"/>
</dbReference>
<comment type="caution">
    <text evidence="7">The sequence shown here is derived from an EMBL/GenBank/DDBJ whole genome shotgun (WGS) entry which is preliminary data.</text>
</comment>
<dbReference type="Proteomes" id="UP001159405">
    <property type="component" value="Unassembled WGS sequence"/>
</dbReference>
<evidence type="ECO:0000259" key="6">
    <source>
        <dbReference type="SMART" id="SM00043"/>
    </source>
</evidence>
<dbReference type="PANTHER" id="PTHR11414:SF21">
    <property type="entry name" value="CYSTATIN 14A, TANDEM DUPLICATE 1-RELATED"/>
    <property type="match status" value="1"/>
</dbReference>
<sequence length="161" mass="17555">MQKCKRFAIRSVFVGKLSDGIWLTKFLDNMSQDAKDVVPGGLTPLKPADAEVQKICDQDAKDDALGGLSPLKPADAEVQKICDQVKPQAEEMAGQVFQEYKAISYKTQVVAGTNYFIKVHVGGPSYVHLRVFQSLPGDGSTLALSAIKTGMTKDDPINYFD</sequence>
<dbReference type="InterPro" id="IPR046350">
    <property type="entry name" value="Cystatin_sf"/>
</dbReference>
<dbReference type="Gene3D" id="3.10.450.10">
    <property type="match status" value="1"/>
</dbReference>
<name>A0ABN8RZB8_9CNID</name>
<protein>
    <recommendedName>
        <fullName evidence="6">Cystatin domain-containing protein</fullName>
    </recommendedName>
</protein>
<evidence type="ECO:0000313" key="7">
    <source>
        <dbReference type="EMBL" id="CAH3183449.1"/>
    </source>
</evidence>
<keyword evidence="4" id="KW-0646">Protease inhibitor</keyword>
<evidence type="ECO:0000256" key="2">
    <source>
        <dbReference type="ARBA" id="ARBA00009403"/>
    </source>
</evidence>